<dbReference type="InterPro" id="IPR001789">
    <property type="entry name" value="Sig_transdc_resp-reg_receiver"/>
</dbReference>
<reference evidence="3" key="1">
    <citation type="submission" date="2018-06" db="EMBL/GenBank/DDBJ databases">
        <authorList>
            <person name="Zhirakovskaya E."/>
        </authorList>
    </citation>
    <scope>NUCLEOTIDE SEQUENCE</scope>
</reference>
<dbReference type="AlphaFoldDB" id="A0A3B0VXC5"/>
<evidence type="ECO:0000259" key="2">
    <source>
        <dbReference type="PROSITE" id="PS50110"/>
    </source>
</evidence>
<dbReference type="GO" id="GO:0000160">
    <property type="term" value="P:phosphorelay signal transduction system"/>
    <property type="evidence" value="ECO:0007669"/>
    <property type="project" value="InterPro"/>
</dbReference>
<name>A0A3B0VXC5_9ZZZZ</name>
<dbReference type="Gene3D" id="3.40.50.2300">
    <property type="match status" value="1"/>
</dbReference>
<keyword evidence="1" id="KW-0597">Phosphoprotein</keyword>
<evidence type="ECO:0000313" key="3">
    <source>
        <dbReference type="EMBL" id="VAW43097.1"/>
    </source>
</evidence>
<dbReference type="PANTHER" id="PTHR44591">
    <property type="entry name" value="STRESS RESPONSE REGULATOR PROTEIN 1"/>
    <property type="match status" value="1"/>
</dbReference>
<dbReference type="SMART" id="SM00448">
    <property type="entry name" value="REC"/>
    <property type="match status" value="1"/>
</dbReference>
<dbReference type="SUPFAM" id="SSF52172">
    <property type="entry name" value="CheY-like"/>
    <property type="match status" value="1"/>
</dbReference>
<proteinExistence type="predicted"/>
<gene>
    <name evidence="3" type="ORF">MNBD_CHLOROFLEXI01-1749</name>
</gene>
<sequence>MQETKEKALIIEDDPDLVYIFARALELSGYQTQTVSDGVSALALLEQMVPDIVVLDLHLPEVSGSKILAAIRANKYLANTKVVLATADHLTAESLRDDADLVLLKPISFKQLRDLSGRLRKTKQTVQDS</sequence>
<feature type="domain" description="Response regulatory" evidence="2">
    <location>
        <begin position="7"/>
        <end position="120"/>
    </location>
</feature>
<dbReference type="InterPro" id="IPR050595">
    <property type="entry name" value="Bact_response_regulator"/>
</dbReference>
<dbReference type="Pfam" id="PF00072">
    <property type="entry name" value="Response_reg"/>
    <property type="match status" value="1"/>
</dbReference>
<organism evidence="3">
    <name type="scientific">hydrothermal vent metagenome</name>
    <dbReference type="NCBI Taxonomy" id="652676"/>
    <lineage>
        <taxon>unclassified sequences</taxon>
        <taxon>metagenomes</taxon>
        <taxon>ecological metagenomes</taxon>
    </lineage>
</organism>
<evidence type="ECO:0000256" key="1">
    <source>
        <dbReference type="ARBA" id="ARBA00022553"/>
    </source>
</evidence>
<accession>A0A3B0VXC5</accession>
<dbReference type="InterPro" id="IPR011006">
    <property type="entry name" value="CheY-like_superfamily"/>
</dbReference>
<dbReference type="CDD" id="cd00156">
    <property type="entry name" value="REC"/>
    <property type="match status" value="1"/>
</dbReference>
<protein>
    <recommendedName>
        <fullName evidence="2">Response regulatory domain-containing protein</fullName>
    </recommendedName>
</protein>
<dbReference type="PROSITE" id="PS50110">
    <property type="entry name" value="RESPONSE_REGULATORY"/>
    <property type="match status" value="1"/>
</dbReference>
<dbReference type="EMBL" id="UOEU01001022">
    <property type="protein sequence ID" value="VAW43097.1"/>
    <property type="molecule type" value="Genomic_DNA"/>
</dbReference>
<dbReference type="PANTHER" id="PTHR44591:SF23">
    <property type="entry name" value="CHEY SUBFAMILY"/>
    <property type="match status" value="1"/>
</dbReference>